<dbReference type="EMBL" id="VKID01000001">
    <property type="protein sequence ID" value="TRY00013.1"/>
    <property type="molecule type" value="Genomic_DNA"/>
</dbReference>
<dbReference type="Pfam" id="PF13460">
    <property type="entry name" value="NAD_binding_10"/>
    <property type="match status" value="1"/>
</dbReference>
<protein>
    <submittedName>
        <fullName evidence="2">NAD-dependent epimerase/dehydratase family protein</fullName>
    </submittedName>
</protein>
<gene>
    <name evidence="2" type="ORF">FNV44_02920</name>
</gene>
<dbReference type="InterPro" id="IPR016040">
    <property type="entry name" value="NAD(P)-bd_dom"/>
</dbReference>
<dbReference type="RefSeq" id="WP_012242488.1">
    <property type="nucleotide sequence ID" value="NZ_JACAOE010000001.1"/>
</dbReference>
<feature type="domain" description="NAD(P)-binding" evidence="1">
    <location>
        <begin position="7"/>
        <end position="195"/>
    </location>
</feature>
<evidence type="ECO:0000313" key="2">
    <source>
        <dbReference type="EMBL" id="TRY00013.1"/>
    </source>
</evidence>
<dbReference type="InterPro" id="IPR051606">
    <property type="entry name" value="Polyketide_Oxido-like"/>
</dbReference>
<sequence length="213" mass="23835">MKIAVIGASGFIGENIVNEALSKGHEVVGIFRRNSIPAQNNLTLKKLTIFDEADFEAAIKDCDVIVSAYNPGYYHVAQAERFLDGYKVIFNMAKKLNKHVIAVIGATTLIQYDGELVKDSLVFPKPWIKALEGTDRVFETYKGDTSLKVTFVSPAAEVFDGPLTKQYVYGKDHLIYDSLERSRISVKDLAHAIILECEHPKFVNSRFTIAYQN</sequence>
<dbReference type="Gene3D" id="3.40.50.720">
    <property type="entry name" value="NAD(P)-binding Rossmann-like Domain"/>
    <property type="match status" value="1"/>
</dbReference>
<name>A0A553III0_ACHLA</name>
<evidence type="ECO:0000259" key="1">
    <source>
        <dbReference type="Pfam" id="PF13460"/>
    </source>
</evidence>
<dbReference type="AlphaFoldDB" id="A0A553III0"/>
<dbReference type="GO" id="GO:0016646">
    <property type="term" value="F:oxidoreductase activity, acting on the CH-NH group of donors, NAD or NADP as acceptor"/>
    <property type="evidence" value="ECO:0007669"/>
    <property type="project" value="TreeGrafter"/>
</dbReference>
<proteinExistence type="predicted"/>
<dbReference type="PANTHER" id="PTHR43355">
    <property type="entry name" value="FLAVIN REDUCTASE (NADPH)"/>
    <property type="match status" value="1"/>
</dbReference>
<comment type="caution">
    <text evidence="2">The sequence shown here is derived from an EMBL/GenBank/DDBJ whole genome shotgun (WGS) entry which is preliminary data.</text>
</comment>
<accession>A0A553III0</accession>
<dbReference type="SUPFAM" id="SSF51735">
    <property type="entry name" value="NAD(P)-binding Rossmann-fold domains"/>
    <property type="match status" value="1"/>
</dbReference>
<dbReference type="PANTHER" id="PTHR43355:SF2">
    <property type="entry name" value="FLAVIN REDUCTASE (NADPH)"/>
    <property type="match status" value="1"/>
</dbReference>
<reference evidence="2 3" key="1">
    <citation type="submission" date="2019-07" db="EMBL/GenBank/DDBJ databases">
        <title>Genome sequence of Acholeplasma laidlawii strain with increased resistance to erythromycin.</title>
        <authorList>
            <person name="Medvedeva E.S."/>
            <person name="Baranova N.B."/>
            <person name="Siniagina M.N."/>
            <person name="Mouzykantov A."/>
            <person name="Chernova O.A."/>
            <person name="Chernov V.M."/>
        </authorList>
    </citation>
    <scope>NUCLEOTIDE SEQUENCE [LARGE SCALE GENOMIC DNA]</scope>
    <source>
        <strain evidence="2 3">PG8REry</strain>
    </source>
</reference>
<organism evidence="2 3">
    <name type="scientific">Acholeplasma laidlawii</name>
    <dbReference type="NCBI Taxonomy" id="2148"/>
    <lineage>
        <taxon>Bacteria</taxon>
        <taxon>Bacillati</taxon>
        <taxon>Mycoplasmatota</taxon>
        <taxon>Mollicutes</taxon>
        <taxon>Acholeplasmatales</taxon>
        <taxon>Acholeplasmataceae</taxon>
        <taxon>Acholeplasma</taxon>
    </lineage>
</organism>
<evidence type="ECO:0000313" key="3">
    <source>
        <dbReference type="Proteomes" id="UP000315938"/>
    </source>
</evidence>
<dbReference type="InterPro" id="IPR036291">
    <property type="entry name" value="NAD(P)-bd_dom_sf"/>
</dbReference>
<dbReference type="GeneID" id="41339583"/>
<dbReference type="Proteomes" id="UP000315938">
    <property type="component" value="Unassembled WGS sequence"/>
</dbReference>